<gene>
    <name evidence="4" type="ORF">QBC41DRAFT_272784</name>
</gene>
<keyword evidence="4" id="KW-0131">Cell cycle</keyword>
<keyword evidence="5" id="KW-1185">Reference proteome</keyword>
<evidence type="ECO:0000313" key="5">
    <source>
        <dbReference type="Proteomes" id="UP001174997"/>
    </source>
</evidence>
<keyword evidence="4" id="KW-0132">Cell division</keyword>
<dbReference type="SUPFAM" id="SSF56300">
    <property type="entry name" value="Metallo-dependent phosphatases"/>
    <property type="match status" value="1"/>
</dbReference>
<dbReference type="GO" id="GO:0051301">
    <property type="term" value="P:cell division"/>
    <property type="evidence" value="ECO:0007669"/>
    <property type="project" value="UniProtKB-KW"/>
</dbReference>
<dbReference type="AlphaFoldDB" id="A0AA39ZG28"/>
<dbReference type="Proteomes" id="UP001174997">
    <property type="component" value="Unassembled WGS sequence"/>
</dbReference>
<comment type="caution">
    <text evidence="4">The sequence shown here is derived from an EMBL/GenBank/DDBJ whole genome shotgun (WGS) entry which is preliminary data.</text>
</comment>
<dbReference type="GO" id="GO:0006506">
    <property type="term" value="P:GPI anchor biosynthetic process"/>
    <property type="evidence" value="ECO:0007669"/>
    <property type="project" value="InterPro"/>
</dbReference>
<dbReference type="InterPro" id="IPR033308">
    <property type="entry name" value="PGAP5/Cdc1/Ted1"/>
</dbReference>
<dbReference type="PANTHER" id="PTHR13315:SF4">
    <property type="entry name" value="METALLOPHOSPHOESTERASE, ISOFORM E"/>
    <property type="match status" value="1"/>
</dbReference>
<feature type="region of interest" description="Disordered" evidence="2">
    <location>
        <begin position="1"/>
        <end position="20"/>
    </location>
</feature>
<organism evidence="4 5">
    <name type="scientific">Cercophora samala</name>
    <dbReference type="NCBI Taxonomy" id="330535"/>
    <lineage>
        <taxon>Eukaryota</taxon>
        <taxon>Fungi</taxon>
        <taxon>Dikarya</taxon>
        <taxon>Ascomycota</taxon>
        <taxon>Pezizomycotina</taxon>
        <taxon>Sordariomycetes</taxon>
        <taxon>Sordariomycetidae</taxon>
        <taxon>Sordariales</taxon>
        <taxon>Lasiosphaeriaceae</taxon>
        <taxon>Cercophora</taxon>
    </lineage>
</organism>
<dbReference type="GO" id="GO:0005783">
    <property type="term" value="C:endoplasmic reticulum"/>
    <property type="evidence" value="ECO:0007669"/>
    <property type="project" value="TreeGrafter"/>
</dbReference>
<sequence>MARPYNYGSSYKPKQSTSSWDRNAYSYSSNFFSGDGSSNGNNTSLVEDFAAFLKKAFRALVRFWRERGRRMVVTAIYNTAHQIKRNLTYNRIFSVPHLLVGFWVVVLLWGESWTFHSNVESCAWENWENWPAGAQPHRVALVADPQLIDPHSYPGRPWPIQALTIKLTDNYMKRGYGQLQEQLDPDSVFFLGDLFDGGREWKTAHGDFRDPSWGPHPKSEQKYLKSWNKHYGEFYWLKEYGRFGEIFIKPWIKSGMESGKEHKRRKFVTSLPGNHDLGFGAEIKVPVRNRFETYFGEGNRVDVVGNHTFVSVDSVSMSAEASPEAARHDLKPIYMPTKIFLDRLQWLKPIAVEKELRMMRGEVPEVQFKHRIEEVEKANFKDKPSLDIAKTPELPTILLSHVPLYRPPGTPCGPLRERHPPAKPPKGQTGPVIPDHGNAISVSRGYQYQNVIDEQQSINLIKKVGNVVHAFSGDDHDYCELIHSEDQQKVKEITVKSISMAMGVNKPGFVLVSLWNPLDSEGKPLNPDQKQTLQTHLCILPSQLSTYIRYVGFAIISIVILVVRAFLVPVLKLTPFALEPETRGVQYKGSVLPVFKAKVDDYDEYGFPSSGLGSSRSGGGGGGKGRDRSGSSVGGGHGHGHSREKSKGKWRGQPRIEIRTEEREEEKWRPKGRGGGGGGYNKGKDTVAAVVVREMWTTIWRTAWMVLGWFGWLNW</sequence>
<dbReference type="GO" id="GO:0016020">
    <property type="term" value="C:membrane"/>
    <property type="evidence" value="ECO:0007669"/>
    <property type="project" value="GOC"/>
</dbReference>
<feature type="transmembrane region" description="Helical" evidence="3">
    <location>
        <begin position="92"/>
        <end position="110"/>
    </location>
</feature>
<protein>
    <submittedName>
        <fullName evidence="4">Cell division control protein</fullName>
    </submittedName>
</protein>
<evidence type="ECO:0000313" key="4">
    <source>
        <dbReference type="EMBL" id="KAK0670406.1"/>
    </source>
</evidence>
<evidence type="ECO:0000256" key="1">
    <source>
        <dbReference type="ARBA" id="ARBA00023136"/>
    </source>
</evidence>
<name>A0AA39ZG28_9PEZI</name>
<proteinExistence type="predicted"/>
<feature type="region of interest" description="Disordered" evidence="2">
    <location>
        <begin position="610"/>
        <end position="683"/>
    </location>
</feature>
<feature type="compositionally biased region" description="Polar residues" evidence="2">
    <location>
        <begin position="7"/>
        <end position="20"/>
    </location>
</feature>
<evidence type="ECO:0000256" key="3">
    <source>
        <dbReference type="SAM" id="Phobius"/>
    </source>
</evidence>
<keyword evidence="1 3" id="KW-0472">Membrane</keyword>
<keyword evidence="3" id="KW-1133">Transmembrane helix</keyword>
<feature type="transmembrane region" description="Helical" evidence="3">
    <location>
        <begin position="547"/>
        <end position="567"/>
    </location>
</feature>
<accession>A0AA39ZG28</accession>
<evidence type="ECO:0000256" key="2">
    <source>
        <dbReference type="SAM" id="MobiDB-lite"/>
    </source>
</evidence>
<feature type="compositionally biased region" description="Basic and acidic residues" evidence="2">
    <location>
        <begin position="654"/>
        <end position="669"/>
    </location>
</feature>
<reference evidence="4" key="1">
    <citation type="submission" date="2023-06" db="EMBL/GenBank/DDBJ databases">
        <title>Genome-scale phylogeny and comparative genomics of the fungal order Sordariales.</title>
        <authorList>
            <consortium name="Lawrence Berkeley National Laboratory"/>
            <person name="Hensen N."/>
            <person name="Bonometti L."/>
            <person name="Westerberg I."/>
            <person name="Brannstrom I.O."/>
            <person name="Guillou S."/>
            <person name="Cros-Aarteil S."/>
            <person name="Calhoun S."/>
            <person name="Haridas S."/>
            <person name="Kuo A."/>
            <person name="Mondo S."/>
            <person name="Pangilinan J."/>
            <person name="Riley R."/>
            <person name="Labutti K."/>
            <person name="Andreopoulos B."/>
            <person name="Lipzen A."/>
            <person name="Chen C."/>
            <person name="Yanf M."/>
            <person name="Daum C."/>
            <person name="Ng V."/>
            <person name="Clum A."/>
            <person name="Steindorff A."/>
            <person name="Ohm R."/>
            <person name="Martin F."/>
            <person name="Silar P."/>
            <person name="Natvig D."/>
            <person name="Lalanne C."/>
            <person name="Gautier V."/>
            <person name="Ament-Velasquez S.L."/>
            <person name="Kruys A."/>
            <person name="Hutchinson M.I."/>
            <person name="Powell A.J."/>
            <person name="Barry K."/>
            <person name="Miller A.N."/>
            <person name="Grigoriev I.V."/>
            <person name="Debuchy R."/>
            <person name="Gladieux P."/>
            <person name="Thoren M.H."/>
            <person name="Johannesson H."/>
        </authorList>
    </citation>
    <scope>NUCLEOTIDE SEQUENCE</scope>
    <source>
        <strain evidence="4">CBS 307.81</strain>
    </source>
</reference>
<dbReference type="PANTHER" id="PTHR13315">
    <property type="entry name" value="METALLO PHOSPHOESTERASE RELATED"/>
    <property type="match status" value="1"/>
</dbReference>
<keyword evidence="3" id="KW-0812">Transmembrane</keyword>
<dbReference type="InterPro" id="IPR029052">
    <property type="entry name" value="Metallo-depent_PP-like"/>
</dbReference>
<dbReference type="EMBL" id="JAULSY010000032">
    <property type="protein sequence ID" value="KAK0670406.1"/>
    <property type="molecule type" value="Genomic_DNA"/>
</dbReference>